<accession>A0A6U4AY58</accession>
<proteinExistence type="predicted"/>
<reference evidence="1" key="1">
    <citation type="submission" date="2021-01" db="EMBL/GenBank/DDBJ databases">
        <authorList>
            <person name="Corre E."/>
            <person name="Pelletier E."/>
            <person name="Niang G."/>
            <person name="Scheremetjew M."/>
            <person name="Finn R."/>
            <person name="Kale V."/>
            <person name="Holt S."/>
            <person name="Cochrane G."/>
            <person name="Meng A."/>
            <person name="Brown T."/>
            <person name="Cohen L."/>
        </authorList>
    </citation>
    <scope>NUCLEOTIDE SEQUENCE</scope>
    <source>
        <strain evidence="1">CCMP3346</strain>
    </source>
</reference>
<dbReference type="EMBL" id="HBGB01007513">
    <property type="protein sequence ID" value="CAD9049211.1"/>
    <property type="molecule type" value="Transcribed_RNA"/>
</dbReference>
<dbReference type="AlphaFoldDB" id="A0A6U4AY58"/>
<organism evidence="1">
    <name type="scientific">Vitrella brassicaformis</name>
    <dbReference type="NCBI Taxonomy" id="1169539"/>
    <lineage>
        <taxon>Eukaryota</taxon>
        <taxon>Sar</taxon>
        <taxon>Alveolata</taxon>
        <taxon>Colpodellida</taxon>
        <taxon>Vitrellaceae</taxon>
        <taxon>Vitrella</taxon>
    </lineage>
</organism>
<sequence length="106" mass="11605">MIILKRKVKVTDEGWIHRFVSSMGGFRRQAGERPFKTSSYFSVFLSVSLSFCPPCSRRLAGTAWRAYSHSCSAAAAYSFSAAGELQLFGWPGKPKLFGCSSLAAAK</sequence>
<evidence type="ECO:0000313" key="2">
    <source>
        <dbReference type="EMBL" id="CAD9049211.1"/>
    </source>
</evidence>
<evidence type="ECO:0000313" key="1">
    <source>
        <dbReference type="EMBL" id="CAD9049210.1"/>
    </source>
</evidence>
<name>A0A6U4AY58_9ALVE</name>
<dbReference type="EMBL" id="HBGB01007512">
    <property type="protein sequence ID" value="CAD9049210.1"/>
    <property type="molecule type" value="Transcribed_RNA"/>
</dbReference>
<gene>
    <name evidence="1" type="ORF">VBRA1451_LOCUS4269</name>
    <name evidence="2" type="ORF">VBRA1451_LOCUS4270</name>
</gene>
<protein>
    <submittedName>
        <fullName evidence="1">Uncharacterized protein</fullName>
    </submittedName>
</protein>